<evidence type="ECO:0000313" key="2">
    <source>
        <dbReference type="Proteomes" id="UP001732700"/>
    </source>
</evidence>
<keyword evidence="2" id="KW-1185">Reference proteome</keyword>
<proteinExistence type="predicted"/>
<protein>
    <submittedName>
        <fullName evidence="1">Uncharacterized protein</fullName>
    </submittedName>
</protein>
<evidence type="ECO:0000313" key="1">
    <source>
        <dbReference type="EnsemblPlants" id="AVESA.00010b.r2.4AG0618150.1.CDS"/>
    </source>
</evidence>
<reference evidence="1" key="2">
    <citation type="submission" date="2025-09" db="UniProtKB">
        <authorList>
            <consortium name="EnsemblPlants"/>
        </authorList>
    </citation>
    <scope>IDENTIFICATION</scope>
</reference>
<organism evidence="1 2">
    <name type="scientific">Avena sativa</name>
    <name type="common">Oat</name>
    <dbReference type="NCBI Taxonomy" id="4498"/>
    <lineage>
        <taxon>Eukaryota</taxon>
        <taxon>Viridiplantae</taxon>
        <taxon>Streptophyta</taxon>
        <taxon>Embryophyta</taxon>
        <taxon>Tracheophyta</taxon>
        <taxon>Spermatophyta</taxon>
        <taxon>Magnoliopsida</taxon>
        <taxon>Liliopsida</taxon>
        <taxon>Poales</taxon>
        <taxon>Poaceae</taxon>
        <taxon>BOP clade</taxon>
        <taxon>Pooideae</taxon>
        <taxon>Poodae</taxon>
        <taxon>Poeae</taxon>
        <taxon>Poeae Chloroplast Group 1 (Aveneae type)</taxon>
        <taxon>Aveninae</taxon>
        <taxon>Avena</taxon>
    </lineage>
</organism>
<name>A0ACD5WE34_AVESA</name>
<accession>A0ACD5WE34</accession>
<sequence length="507" mass="55706">MRLRPKPTNRSRAVARVSGAASDPPPSMPRGGYGRRKVRPNLGADREGTRLLNLTVLRRLDPAVADILITAAHVTAYSFDEDTVQWSRKGVEGSLFVVKRNTQPRFQFVIMNRRNTENLVEDLLSNFRYQVQVPYIIYSNGADEILGIWFYDPEECKELARLFSRIHNAYSRSSPREMVSAAKSDFEELEVASSVHSAEDTVEQPTSSSMVLNDVGYKLSSAMLTEAACVGTPRGGASPVEPNQFIRAVPSSRHSSPSAISSQPPALHNVPPSRTSSATVVPADAHVSTSTPTIQPANLTNPLLFPHIPIPFSQTTIADAAFASSAPPPLHPPLAIQQRQSAPLHQLFPLSSAPPLHPQHQQSVPLIQLFAKSTAPPPLHARHQQSDSLLQPFPQSTAPPPLHPRHQQSDSLLQPFPQSTAPPPLHPQHRQSGPLLHPFPQSTALPPPYGSPLLQPFPPPNPSPLLAQTVSHVPVLSRDKVRDVMLKLVQNEDFIDMIYWEIVKAQR</sequence>
<dbReference type="EnsemblPlants" id="AVESA.00010b.r2.4AG0618150.1">
    <property type="protein sequence ID" value="AVESA.00010b.r2.4AG0618150.1.CDS"/>
    <property type="gene ID" value="AVESA.00010b.r2.4AG0618150"/>
</dbReference>
<reference evidence="1" key="1">
    <citation type="submission" date="2021-05" db="EMBL/GenBank/DDBJ databases">
        <authorList>
            <person name="Scholz U."/>
            <person name="Mascher M."/>
            <person name="Fiebig A."/>
        </authorList>
    </citation>
    <scope>NUCLEOTIDE SEQUENCE [LARGE SCALE GENOMIC DNA]</scope>
</reference>
<dbReference type="Proteomes" id="UP001732700">
    <property type="component" value="Chromosome 4A"/>
</dbReference>